<dbReference type="EMBL" id="CP036259">
    <property type="protein sequence ID" value="QDR80251.1"/>
    <property type="molecule type" value="Genomic_DNA"/>
</dbReference>
<dbReference type="AlphaFoldDB" id="A0A517DSA7"/>
<organism evidence="2 3">
    <name type="scientific">Sporomusa termitida</name>
    <dbReference type="NCBI Taxonomy" id="2377"/>
    <lineage>
        <taxon>Bacteria</taxon>
        <taxon>Bacillati</taxon>
        <taxon>Bacillota</taxon>
        <taxon>Negativicutes</taxon>
        <taxon>Selenomonadales</taxon>
        <taxon>Sporomusaceae</taxon>
        <taxon>Sporomusa</taxon>
    </lineage>
</organism>
<evidence type="ECO:0000313" key="3">
    <source>
        <dbReference type="Proteomes" id="UP000320776"/>
    </source>
</evidence>
<evidence type="ECO:0008006" key="4">
    <source>
        <dbReference type="Google" id="ProtNLM"/>
    </source>
</evidence>
<proteinExistence type="predicted"/>
<feature type="coiled-coil region" evidence="1">
    <location>
        <begin position="254"/>
        <end position="281"/>
    </location>
</feature>
<gene>
    <name evidence="2" type="ORF">SPTER_15700</name>
</gene>
<feature type="coiled-coil region" evidence="1">
    <location>
        <begin position="111"/>
        <end position="200"/>
    </location>
</feature>
<dbReference type="InterPro" id="IPR021451">
    <property type="entry name" value="DUF3102"/>
</dbReference>
<evidence type="ECO:0000313" key="2">
    <source>
        <dbReference type="EMBL" id="QDR80251.1"/>
    </source>
</evidence>
<keyword evidence="3" id="KW-1185">Reference proteome</keyword>
<accession>A0A517DSA7</accession>
<dbReference type="RefSeq" id="WP_144349849.1">
    <property type="nucleotide sequence ID" value="NZ_CP036259.1"/>
</dbReference>
<dbReference type="Proteomes" id="UP000320776">
    <property type="component" value="Chromosome"/>
</dbReference>
<dbReference type="KEGG" id="sted:SPTER_15700"/>
<dbReference type="Pfam" id="PF11300">
    <property type="entry name" value="DUF3102"/>
    <property type="match status" value="1"/>
</dbReference>
<keyword evidence="1" id="KW-0175">Coiled coil</keyword>
<protein>
    <recommendedName>
        <fullName evidence="4">DUF3102 domain-containing protein</fullName>
    </recommendedName>
</protein>
<dbReference type="OrthoDB" id="1690026at2"/>
<name>A0A517DSA7_9FIRM</name>
<sequence>MNSPVPLDQLVLEIRFYSQQTALNMIEVGKRLLRAKEQVPHGEWGRWLSEKVDYTERSAQRFMKVAETFANTTHMSDLRPAQVYALLDAPEPIRQEILGNHNPKELTGKQIKELSRRLLQSETEIEIERKAREYAEEENSRLKQENQRLASRPAQVIEKEVVPPDYATLKSNNRQYEETVKRIIAEKEKLSKDLEVERDAARLSQKASQDNYDQRKEFEARADMISGRIALFIRDMAAFGYMGADYFRCSDYSRKKYEKAIERLEKLTRDLREQMHVLSIEGDTKIINAEVIEND</sequence>
<evidence type="ECO:0000256" key="1">
    <source>
        <dbReference type="SAM" id="Coils"/>
    </source>
</evidence>
<reference evidence="2 3" key="1">
    <citation type="submission" date="2019-02" db="EMBL/GenBank/DDBJ databases">
        <title>Closed genome of Sporomusa termitida DSM 4440.</title>
        <authorList>
            <person name="Poehlein A."/>
            <person name="Daniel R."/>
        </authorList>
    </citation>
    <scope>NUCLEOTIDE SEQUENCE [LARGE SCALE GENOMIC DNA]</scope>
    <source>
        <strain evidence="2 3">DSM 4440</strain>
    </source>
</reference>